<keyword evidence="3" id="KW-1185">Reference proteome</keyword>
<name>A0AAV6YDS0_ENGPU</name>
<dbReference type="Proteomes" id="UP000824782">
    <property type="component" value="Unassembled WGS sequence"/>
</dbReference>
<comment type="caution">
    <text evidence="2">The sequence shown here is derived from an EMBL/GenBank/DDBJ whole genome shotgun (WGS) entry which is preliminary data.</text>
</comment>
<gene>
    <name evidence="2" type="ORF">GDO81_029309</name>
</gene>
<evidence type="ECO:0000256" key="1">
    <source>
        <dbReference type="SAM" id="MobiDB-lite"/>
    </source>
</evidence>
<dbReference type="AlphaFoldDB" id="A0AAV6YDS0"/>
<evidence type="ECO:0000313" key="3">
    <source>
        <dbReference type="Proteomes" id="UP000824782"/>
    </source>
</evidence>
<dbReference type="EMBL" id="WNYA01076822">
    <property type="protein sequence ID" value="KAG8535156.1"/>
    <property type="molecule type" value="Genomic_DNA"/>
</dbReference>
<organism evidence="2 3">
    <name type="scientific">Engystomops pustulosus</name>
    <name type="common">Tungara frog</name>
    <name type="synonym">Physalaemus pustulosus</name>
    <dbReference type="NCBI Taxonomy" id="76066"/>
    <lineage>
        <taxon>Eukaryota</taxon>
        <taxon>Metazoa</taxon>
        <taxon>Chordata</taxon>
        <taxon>Craniata</taxon>
        <taxon>Vertebrata</taxon>
        <taxon>Euteleostomi</taxon>
        <taxon>Amphibia</taxon>
        <taxon>Batrachia</taxon>
        <taxon>Anura</taxon>
        <taxon>Neobatrachia</taxon>
        <taxon>Hyloidea</taxon>
        <taxon>Leptodactylidae</taxon>
        <taxon>Leiuperinae</taxon>
        <taxon>Engystomops</taxon>
    </lineage>
</organism>
<sequence length="119" mass="13578">MCVYGVFFGHFQYGGTSHRRRRSEISHHKSRSNGSRSPESARGRPAELWATLLRTPGRGSSARERKVRGDTRHLLHISWIREDGRRACAPGRLLTGYSPGPRRLHVGCRMLSCKEERKP</sequence>
<protein>
    <submittedName>
        <fullName evidence="2">Uncharacterized protein</fullName>
    </submittedName>
</protein>
<feature type="region of interest" description="Disordered" evidence="1">
    <location>
        <begin position="18"/>
        <end position="46"/>
    </location>
</feature>
<accession>A0AAV6YDS0</accession>
<reference evidence="2" key="1">
    <citation type="thesis" date="2020" institute="ProQuest LLC" country="789 East Eisenhower Parkway, Ann Arbor, MI, USA">
        <title>Comparative Genomics and Chromosome Evolution.</title>
        <authorList>
            <person name="Mudd A.B."/>
        </authorList>
    </citation>
    <scope>NUCLEOTIDE SEQUENCE</scope>
    <source>
        <strain evidence="2">237g6f4</strain>
        <tissue evidence="2">Blood</tissue>
    </source>
</reference>
<evidence type="ECO:0000313" key="2">
    <source>
        <dbReference type="EMBL" id="KAG8535156.1"/>
    </source>
</evidence>
<proteinExistence type="predicted"/>